<evidence type="ECO:0000256" key="1">
    <source>
        <dbReference type="SAM" id="MobiDB-lite"/>
    </source>
</evidence>
<organism evidence="2">
    <name type="scientific">Arundo donax</name>
    <name type="common">Giant reed</name>
    <name type="synonym">Donax arundinaceus</name>
    <dbReference type="NCBI Taxonomy" id="35708"/>
    <lineage>
        <taxon>Eukaryota</taxon>
        <taxon>Viridiplantae</taxon>
        <taxon>Streptophyta</taxon>
        <taxon>Embryophyta</taxon>
        <taxon>Tracheophyta</taxon>
        <taxon>Spermatophyta</taxon>
        <taxon>Magnoliopsida</taxon>
        <taxon>Liliopsida</taxon>
        <taxon>Poales</taxon>
        <taxon>Poaceae</taxon>
        <taxon>PACMAD clade</taxon>
        <taxon>Arundinoideae</taxon>
        <taxon>Arundineae</taxon>
        <taxon>Arundo</taxon>
    </lineage>
</organism>
<reference evidence="2" key="1">
    <citation type="submission" date="2014-09" db="EMBL/GenBank/DDBJ databases">
        <authorList>
            <person name="Magalhaes I.L.F."/>
            <person name="Oliveira U."/>
            <person name="Santos F.R."/>
            <person name="Vidigal T.H.D.A."/>
            <person name="Brescovit A.D."/>
            <person name="Santos A.J."/>
        </authorList>
    </citation>
    <scope>NUCLEOTIDE SEQUENCE</scope>
    <source>
        <tissue evidence="2">Shoot tissue taken approximately 20 cm above the soil surface</tissue>
    </source>
</reference>
<proteinExistence type="predicted"/>
<name>A0A0A8YBC4_ARUDO</name>
<feature type="region of interest" description="Disordered" evidence="1">
    <location>
        <begin position="26"/>
        <end position="49"/>
    </location>
</feature>
<protein>
    <submittedName>
        <fullName evidence="2">Uncharacterized protein</fullName>
    </submittedName>
</protein>
<feature type="compositionally biased region" description="Basic residues" evidence="1">
    <location>
        <begin position="37"/>
        <end position="49"/>
    </location>
</feature>
<dbReference type="EMBL" id="GBRH01277123">
    <property type="protein sequence ID" value="JAD20772.1"/>
    <property type="molecule type" value="Transcribed_RNA"/>
</dbReference>
<sequence length="49" mass="5601">MNPTETINSSDLKRNLNCVQDIQRARKEAAGGERSQRFIHSRGRSRNSD</sequence>
<accession>A0A0A8YBC4</accession>
<feature type="compositionally biased region" description="Basic and acidic residues" evidence="1">
    <location>
        <begin position="26"/>
        <end position="36"/>
    </location>
</feature>
<dbReference type="AlphaFoldDB" id="A0A0A8YBC4"/>
<evidence type="ECO:0000313" key="2">
    <source>
        <dbReference type="EMBL" id="JAD20772.1"/>
    </source>
</evidence>
<reference evidence="2" key="2">
    <citation type="journal article" date="2015" name="Data Brief">
        <title>Shoot transcriptome of the giant reed, Arundo donax.</title>
        <authorList>
            <person name="Barrero R.A."/>
            <person name="Guerrero F.D."/>
            <person name="Moolhuijzen P."/>
            <person name="Goolsby J.A."/>
            <person name="Tidwell J."/>
            <person name="Bellgard S.E."/>
            <person name="Bellgard M.I."/>
        </authorList>
    </citation>
    <scope>NUCLEOTIDE SEQUENCE</scope>
    <source>
        <tissue evidence="2">Shoot tissue taken approximately 20 cm above the soil surface</tissue>
    </source>
</reference>